<protein>
    <submittedName>
        <fullName evidence="1">Uncharacterized protein</fullName>
    </submittedName>
</protein>
<reference evidence="1" key="1">
    <citation type="journal article" date="2021" name="Proc. Natl. Acad. Sci. U.S.A.">
        <title>A Catalog of Tens of Thousands of Viruses from Human Metagenomes Reveals Hidden Associations with Chronic Diseases.</title>
        <authorList>
            <person name="Tisza M.J."/>
            <person name="Buck C.B."/>
        </authorList>
    </citation>
    <scope>NUCLEOTIDE SEQUENCE</scope>
    <source>
        <strain evidence="1">CtCIv11</strain>
    </source>
</reference>
<accession>A0A8S5S214</accession>
<organism evidence="1">
    <name type="scientific">Siphoviridae sp. ctCIv11</name>
    <dbReference type="NCBI Taxonomy" id="2827806"/>
    <lineage>
        <taxon>Viruses</taxon>
        <taxon>Duplodnaviria</taxon>
        <taxon>Heunggongvirae</taxon>
        <taxon>Uroviricota</taxon>
        <taxon>Caudoviricetes</taxon>
    </lineage>
</organism>
<proteinExistence type="predicted"/>
<evidence type="ECO:0000313" key="1">
    <source>
        <dbReference type="EMBL" id="DAF45052.1"/>
    </source>
</evidence>
<dbReference type="EMBL" id="BK032513">
    <property type="protein sequence ID" value="DAF45052.1"/>
    <property type="molecule type" value="Genomic_DNA"/>
</dbReference>
<name>A0A8S5S214_9CAUD</name>
<sequence length="94" mass="11069">MQQYLIDSEGIVFRDKKDGRYKWMDATGRGVVDGTSFMIKVNGYTSNRLTPEDRKLLIELICNDQTNMIVKDHTKYDSEKYKKLEELKVKIKDM</sequence>